<feature type="region of interest" description="Disordered" evidence="1">
    <location>
        <begin position="353"/>
        <end position="373"/>
    </location>
</feature>
<dbReference type="EMBL" id="JAAKZY010000090">
    <property type="protein sequence ID" value="NGO10999.1"/>
    <property type="molecule type" value="Genomic_DNA"/>
</dbReference>
<dbReference type="PANTHER" id="PTHR36195:SF4">
    <property type="entry name" value="DOMAIN PROTEIN, PUTATIVE (AFU_ORTHOLOGUE AFUA_5G01990)-RELATED"/>
    <property type="match status" value="1"/>
</dbReference>
<dbReference type="CDD" id="cd08152">
    <property type="entry name" value="y4iL_like"/>
    <property type="match status" value="1"/>
</dbReference>
<proteinExistence type="predicted"/>
<dbReference type="AlphaFoldDB" id="A0A6G4VA89"/>
<keyword evidence="3" id="KW-1185">Reference proteome</keyword>
<accession>A0A6G4VA89</accession>
<evidence type="ECO:0000256" key="1">
    <source>
        <dbReference type="SAM" id="MobiDB-lite"/>
    </source>
</evidence>
<comment type="caution">
    <text evidence="2">The sequence shown here is derived from an EMBL/GenBank/DDBJ whole genome shotgun (WGS) entry which is preliminary data.</text>
</comment>
<dbReference type="PANTHER" id="PTHR36195">
    <property type="entry name" value="DOMAIN PROTEIN, PUTATIVE (AFU_ORTHOLOGUE AFUA_5G01990)-RELATED-RELATED"/>
    <property type="match status" value="1"/>
</dbReference>
<sequence length="373" mass="42031">MSFVPFSAYRQSLPPDYHADEKRLVDDMEGFMRGRVRHEGGGRALRGAHAESFGLVAGELEVLDDLPEPYAQGLFSHPCTYDAVVRYSNGVAHIRADRHLGPILGMGIKLFGVPGRSLLDGENSGTFDIPMVNTPVFFSNTAHDYLTTQRLLEGLPDSLATTASRNDVLRNLLTSGGTAEPDDWRWDELLAFVSLLGIERQHLFLYRYYNIGAVRFGRYIARLRIAPTTDTTGSLVHRRVDTDAEDEPFRRTLVAETAERPHTFTLEAQLCADLSTTPVDNSSVAWPEEISPFRAVAWLRVPAQDISDERNIEAADATAINPWRTRPEHEPLGELNRLRREVYRRSAELRRRINKQPRREPLSSADALKAARR</sequence>
<gene>
    <name evidence="2" type="ORF">G5C60_26205</name>
</gene>
<organism evidence="2 3">
    <name type="scientific">Streptomyces scabichelini</name>
    <dbReference type="NCBI Taxonomy" id="2711217"/>
    <lineage>
        <taxon>Bacteria</taxon>
        <taxon>Bacillati</taxon>
        <taxon>Actinomycetota</taxon>
        <taxon>Actinomycetes</taxon>
        <taxon>Kitasatosporales</taxon>
        <taxon>Streptomycetaceae</taxon>
        <taxon>Streptomyces</taxon>
    </lineage>
</organism>
<name>A0A6G4VA89_9ACTN</name>
<dbReference type="RefSeq" id="WP_165263377.1">
    <property type="nucleotide sequence ID" value="NZ_JAAKZY010000090.1"/>
</dbReference>
<dbReference type="GO" id="GO:0020037">
    <property type="term" value="F:heme binding"/>
    <property type="evidence" value="ECO:0007669"/>
    <property type="project" value="InterPro"/>
</dbReference>
<dbReference type="Gene3D" id="2.40.180.10">
    <property type="entry name" value="Catalase core domain"/>
    <property type="match status" value="1"/>
</dbReference>
<dbReference type="SUPFAM" id="SSF56634">
    <property type="entry name" value="Heme-dependent catalase-like"/>
    <property type="match status" value="1"/>
</dbReference>
<protein>
    <submittedName>
        <fullName evidence="2">Catalase family protein</fullName>
    </submittedName>
</protein>
<dbReference type="Proteomes" id="UP000472335">
    <property type="component" value="Unassembled WGS sequence"/>
</dbReference>
<reference evidence="2 3" key="1">
    <citation type="submission" date="2020-02" db="EMBL/GenBank/DDBJ databases">
        <title>Whole-genome analyses of novel actinobacteria.</title>
        <authorList>
            <person name="Sahin N."/>
            <person name="Gencbay T."/>
        </authorList>
    </citation>
    <scope>NUCLEOTIDE SEQUENCE [LARGE SCALE GENOMIC DNA]</scope>
    <source>
        <strain evidence="2 3">HC44</strain>
    </source>
</reference>
<evidence type="ECO:0000313" key="2">
    <source>
        <dbReference type="EMBL" id="NGO10999.1"/>
    </source>
</evidence>
<dbReference type="InterPro" id="IPR020835">
    <property type="entry name" value="Catalase_sf"/>
</dbReference>
<evidence type="ECO:0000313" key="3">
    <source>
        <dbReference type="Proteomes" id="UP000472335"/>
    </source>
</evidence>